<dbReference type="Proteomes" id="UP000886757">
    <property type="component" value="Unassembled WGS sequence"/>
</dbReference>
<evidence type="ECO:0000313" key="1">
    <source>
        <dbReference type="EMBL" id="HIR12945.1"/>
    </source>
</evidence>
<comment type="caution">
    <text evidence="1">The sequence shown here is derived from an EMBL/GenBank/DDBJ whole genome shotgun (WGS) entry which is preliminary data.</text>
</comment>
<dbReference type="EMBL" id="DVGK01000042">
    <property type="protein sequence ID" value="HIR12945.1"/>
    <property type="molecule type" value="Genomic_DNA"/>
</dbReference>
<dbReference type="SUPFAM" id="SSF53300">
    <property type="entry name" value="vWA-like"/>
    <property type="match status" value="1"/>
</dbReference>
<reference evidence="1" key="2">
    <citation type="journal article" date="2021" name="PeerJ">
        <title>Extensive microbial diversity within the chicken gut microbiome revealed by metagenomics and culture.</title>
        <authorList>
            <person name="Gilroy R."/>
            <person name="Ravi A."/>
            <person name="Getino M."/>
            <person name="Pursley I."/>
            <person name="Horton D.L."/>
            <person name="Alikhan N.F."/>
            <person name="Baker D."/>
            <person name="Gharbi K."/>
            <person name="Hall N."/>
            <person name="Watson M."/>
            <person name="Adriaenssens E.M."/>
            <person name="Foster-Nyarko E."/>
            <person name="Jarju S."/>
            <person name="Secka A."/>
            <person name="Antonio M."/>
            <person name="Oren A."/>
            <person name="Chaudhuri R.R."/>
            <person name="La Ragione R."/>
            <person name="Hildebrand F."/>
            <person name="Pallen M.J."/>
        </authorList>
    </citation>
    <scope>NUCLEOTIDE SEQUENCE</scope>
    <source>
        <strain evidence="1">ChiSjej4B22-8148</strain>
    </source>
</reference>
<sequence>MNGEILDEVVLVVADLSGSMAGQPVSRMNVQISELLSELKTTQTMAANSIRFGLLGFHEKKQWLILPAGVDELDHLPMLQIGKRSDGFFARSNYSIMLAELNRCMNRDFLCGNRSLNTVHVLLFSDGFPTDSWQSLKNASASLKKNTVFSNERCRRYVIQEREYKGQGNYRGDFWTDFVNSKENIIQAEQFSELLGDICGELSGIKDDNVFG</sequence>
<name>A0A9D1D866_9FIRM</name>
<dbReference type="CDD" id="cd00198">
    <property type="entry name" value="vWFA"/>
    <property type="match status" value="1"/>
</dbReference>
<dbReference type="AlphaFoldDB" id="A0A9D1D866"/>
<protein>
    <submittedName>
        <fullName evidence="1">VWA domain-containing protein</fullName>
    </submittedName>
</protein>
<reference evidence="1" key="1">
    <citation type="submission" date="2020-10" db="EMBL/GenBank/DDBJ databases">
        <authorList>
            <person name="Gilroy R."/>
        </authorList>
    </citation>
    <scope>NUCLEOTIDE SEQUENCE</scope>
    <source>
        <strain evidence="1">ChiSjej4B22-8148</strain>
    </source>
</reference>
<dbReference type="Gene3D" id="3.40.50.410">
    <property type="entry name" value="von Willebrand factor, type A domain"/>
    <property type="match status" value="1"/>
</dbReference>
<organism evidence="1 2">
    <name type="scientific">Candidatus Choladousia intestinavium</name>
    <dbReference type="NCBI Taxonomy" id="2840727"/>
    <lineage>
        <taxon>Bacteria</taxon>
        <taxon>Bacillati</taxon>
        <taxon>Bacillota</taxon>
        <taxon>Clostridia</taxon>
        <taxon>Lachnospirales</taxon>
        <taxon>Lachnospiraceae</taxon>
        <taxon>Lachnospiraceae incertae sedis</taxon>
        <taxon>Candidatus Choladousia</taxon>
    </lineage>
</organism>
<gene>
    <name evidence="1" type="ORF">IAB31_03365</name>
</gene>
<dbReference type="InterPro" id="IPR036465">
    <property type="entry name" value="vWFA_dom_sf"/>
</dbReference>
<accession>A0A9D1D866</accession>
<proteinExistence type="predicted"/>
<evidence type="ECO:0000313" key="2">
    <source>
        <dbReference type="Proteomes" id="UP000886757"/>
    </source>
</evidence>